<dbReference type="PANTHER" id="PTHR43761">
    <property type="entry name" value="D-ISOMER SPECIFIC 2-HYDROXYACID DEHYDROGENASE FAMILY PROTEIN (AFU_ORTHOLOGUE AFUA_1G13630)"/>
    <property type="match status" value="1"/>
</dbReference>
<dbReference type="InterPro" id="IPR050418">
    <property type="entry name" value="D-iso_2-hydroxyacid_DH_PdxB"/>
</dbReference>
<feature type="domain" description="D-isomer specific 2-hydroxyacid dehydrogenase catalytic" evidence="5">
    <location>
        <begin position="30"/>
        <end position="93"/>
    </location>
</feature>
<keyword evidence="3" id="KW-0520">NAD</keyword>
<evidence type="ECO:0000256" key="4">
    <source>
        <dbReference type="SAM" id="MobiDB-lite"/>
    </source>
</evidence>
<dbReference type="Proteomes" id="UP001365846">
    <property type="component" value="Unassembled WGS sequence"/>
</dbReference>
<protein>
    <recommendedName>
        <fullName evidence="5">D-isomer specific 2-hydroxyacid dehydrogenase catalytic domain-containing protein</fullName>
    </recommendedName>
</protein>
<evidence type="ECO:0000256" key="3">
    <source>
        <dbReference type="ARBA" id="ARBA00023027"/>
    </source>
</evidence>
<evidence type="ECO:0000256" key="2">
    <source>
        <dbReference type="ARBA" id="ARBA00023002"/>
    </source>
</evidence>
<dbReference type="InterPro" id="IPR006139">
    <property type="entry name" value="D-isomer_2_OHA_DH_cat_dom"/>
</dbReference>
<proteinExistence type="inferred from homology"/>
<dbReference type="Pfam" id="PF00389">
    <property type="entry name" value="2-Hacid_dh"/>
    <property type="match status" value="1"/>
</dbReference>
<accession>A0ABU8VPF2</accession>
<dbReference type="RefSeq" id="WP_340360734.1">
    <property type="nucleotide sequence ID" value="NZ_JBBKZU010000021.1"/>
</dbReference>
<evidence type="ECO:0000313" key="7">
    <source>
        <dbReference type="Proteomes" id="UP001365846"/>
    </source>
</evidence>
<feature type="compositionally biased region" description="Polar residues" evidence="4">
    <location>
        <begin position="93"/>
        <end position="113"/>
    </location>
</feature>
<comment type="caution">
    <text evidence="6">The sequence shown here is derived from an EMBL/GenBank/DDBJ whole genome shotgun (WGS) entry which is preliminary data.</text>
</comment>
<evidence type="ECO:0000313" key="6">
    <source>
        <dbReference type="EMBL" id="MEJ8815529.1"/>
    </source>
</evidence>
<gene>
    <name evidence="6" type="ORF">WKW77_31010</name>
</gene>
<evidence type="ECO:0000256" key="1">
    <source>
        <dbReference type="ARBA" id="ARBA00005854"/>
    </source>
</evidence>
<keyword evidence="2" id="KW-0560">Oxidoreductase</keyword>
<comment type="similarity">
    <text evidence="1">Belongs to the D-isomer specific 2-hydroxyacid dehydrogenase family.</text>
</comment>
<feature type="region of interest" description="Disordered" evidence="4">
    <location>
        <begin position="91"/>
        <end position="113"/>
    </location>
</feature>
<dbReference type="EMBL" id="JBBKZU010000021">
    <property type="protein sequence ID" value="MEJ8815529.1"/>
    <property type="molecule type" value="Genomic_DNA"/>
</dbReference>
<organism evidence="6 7">
    <name type="scientific">Variovorax ureilyticus</name>
    <dbReference type="NCBI Taxonomy" id="1836198"/>
    <lineage>
        <taxon>Bacteria</taxon>
        <taxon>Pseudomonadati</taxon>
        <taxon>Pseudomonadota</taxon>
        <taxon>Betaproteobacteria</taxon>
        <taxon>Burkholderiales</taxon>
        <taxon>Comamonadaceae</taxon>
        <taxon>Variovorax</taxon>
    </lineage>
</organism>
<keyword evidence="7" id="KW-1185">Reference proteome</keyword>
<dbReference type="PANTHER" id="PTHR43761:SF1">
    <property type="entry name" value="D-ISOMER SPECIFIC 2-HYDROXYACID DEHYDROGENASE CATALYTIC DOMAIN-CONTAINING PROTEIN-RELATED"/>
    <property type="match status" value="1"/>
</dbReference>
<name>A0ABU8VPF2_9BURK</name>
<sequence length="113" mass="12154">MLETIMQKIVFLDRSTIAPQTRLRRPDFDHEIVEHASTLPDQVAARLQGASVAITNKAPITARTLEALPSLRLVAVAATGTDFVDKVACQARGSPSSTSGATRSTQSPSIRLR</sequence>
<dbReference type="Gene3D" id="3.40.50.720">
    <property type="entry name" value="NAD(P)-binding Rossmann-like Domain"/>
    <property type="match status" value="1"/>
</dbReference>
<dbReference type="SUPFAM" id="SSF52283">
    <property type="entry name" value="Formate/glycerate dehydrogenase catalytic domain-like"/>
    <property type="match status" value="1"/>
</dbReference>
<reference evidence="6 7" key="1">
    <citation type="submission" date="2024-03" db="EMBL/GenBank/DDBJ databases">
        <title>Novel species of the genus Variovorax.</title>
        <authorList>
            <person name="Liu Q."/>
            <person name="Xin Y.-H."/>
        </authorList>
    </citation>
    <scope>NUCLEOTIDE SEQUENCE [LARGE SCALE GENOMIC DNA]</scope>
    <source>
        <strain evidence="6 7">KACC 18899</strain>
    </source>
</reference>
<evidence type="ECO:0000259" key="5">
    <source>
        <dbReference type="Pfam" id="PF00389"/>
    </source>
</evidence>